<dbReference type="RefSeq" id="XP_005770117.1">
    <property type="nucleotide sequence ID" value="XM_005770060.1"/>
</dbReference>
<dbReference type="OMA" id="HEMACEL"/>
<reference evidence="7" key="1">
    <citation type="journal article" date="2013" name="Nature">
        <title>Pan genome of the phytoplankton Emiliania underpins its global distribution.</title>
        <authorList>
            <person name="Read B.A."/>
            <person name="Kegel J."/>
            <person name="Klute M.J."/>
            <person name="Kuo A."/>
            <person name="Lefebvre S.C."/>
            <person name="Maumus F."/>
            <person name="Mayer C."/>
            <person name="Miller J."/>
            <person name="Monier A."/>
            <person name="Salamov A."/>
            <person name="Young J."/>
            <person name="Aguilar M."/>
            <person name="Claverie J.M."/>
            <person name="Frickenhaus S."/>
            <person name="Gonzalez K."/>
            <person name="Herman E.K."/>
            <person name="Lin Y.C."/>
            <person name="Napier J."/>
            <person name="Ogata H."/>
            <person name="Sarno A.F."/>
            <person name="Shmutz J."/>
            <person name="Schroeder D."/>
            <person name="de Vargas C."/>
            <person name="Verret F."/>
            <person name="von Dassow P."/>
            <person name="Valentin K."/>
            <person name="Van de Peer Y."/>
            <person name="Wheeler G."/>
            <person name="Dacks J.B."/>
            <person name="Delwiche C.F."/>
            <person name="Dyhrman S.T."/>
            <person name="Glockner G."/>
            <person name="John U."/>
            <person name="Richards T."/>
            <person name="Worden A.Z."/>
            <person name="Zhang X."/>
            <person name="Grigoriev I.V."/>
            <person name="Allen A.E."/>
            <person name="Bidle K."/>
            <person name="Borodovsky M."/>
            <person name="Bowler C."/>
            <person name="Brownlee C."/>
            <person name="Cock J.M."/>
            <person name="Elias M."/>
            <person name="Gladyshev V.N."/>
            <person name="Groth M."/>
            <person name="Guda C."/>
            <person name="Hadaegh A."/>
            <person name="Iglesias-Rodriguez M.D."/>
            <person name="Jenkins J."/>
            <person name="Jones B.M."/>
            <person name="Lawson T."/>
            <person name="Leese F."/>
            <person name="Lindquist E."/>
            <person name="Lobanov A."/>
            <person name="Lomsadze A."/>
            <person name="Malik S.B."/>
            <person name="Marsh M.E."/>
            <person name="Mackinder L."/>
            <person name="Mock T."/>
            <person name="Mueller-Roeber B."/>
            <person name="Pagarete A."/>
            <person name="Parker M."/>
            <person name="Probert I."/>
            <person name="Quesneville H."/>
            <person name="Raines C."/>
            <person name="Rensing S.A."/>
            <person name="Riano-Pachon D.M."/>
            <person name="Richier S."/>
            <person name="Rokitta S."/>
            <person name="Shiraiwa Y."/>
            <person name="Soanes D.M."/>
            <person name="van der Giezen M."/>
            <person name="Wahlund T.M."/>
            <person name="Williams B."/>
            <person name="Wilson W."/>
            <person name="Wolfe G."/>
            <person name="Wurch L.L."/>
        </authorList>
    </citation>
    <scope>NUCLEOTIDE SEQUENCE</scope>
</reference>
<comment type="similarity">
    <text evidence="1">Belongs to the pseudouridine synthase TruD family.</text>
</comment>
<dbReference type="KEGG" id="ehx:EMIHUDRAFT_243837"/>
<dbReference type="PANTHER" id="PTHR13326">
    <property type="entry name" value="TRNA PSEUDOURIDINE SYNTHASE D"/>
    <property type="match status" value="1"/>
</dbReference>
<name>A0A0D3J2F3_EMIH1</name>
<dbReference type="PaxDb" id="2903-EOD17688"/>
<feature type="domain" description="TRUD" evidence="5">
    <location>
        <begin position="212"/>
        <end position="395"/>
    </location>
</feature>
<dbReference type="GO" id="GO:0001522">
    <property type="term" value="P:pseudouridine synthesis"/>
    <property type="evidence" value="ECO:0007669"/>
    <property type="project" value="InterPro"/>
</dbReference>
<keyword evidence="7" id="KW-1185">Reference proteome</keyword>
<dbReference type="HOGENOM" id="CLU_005281_0_1_1"/>
<dbReference type="CDD" id="cd02576">
    <property type="entry name" value="PseudoU_synth_ScPUS7"/>
    <property type="match status" value="1"/>
</dbReference>
<dbReference type="InterPro" id="IPR020119">
    <property type="entry name" value="PsdUridine_synth_TruD_CS"/>
</dbReference>
<dbReference type="STRING" id="2903.R1C532"/>
<dbReference type="InterPro" id="IPR020103">
    <property type="entry name" value="PsdUridine_synth_cat_dom_sf"/>
</dbReference>
<dbReference type="GO" id="GO:0008033">
    <property type="term" value="P:tRNA processing"/>
    <property type="evidence" value="ECO:0007669"/>
    <property type="project" value="UniProtKB-KW"/>
</dbReference>
<accession>A0A0D3J2F3</accession>
<dbReference type="GO" id="GO:0003723">
    <property type="term" value="F:RNA binding"/>
    <property type="evidence" value="ECO:0007669"/>
    <property type="project" value="InterPro"/>
</dbReference>
<proteinExistence type="inferred from homology"/>
<dbReference type="AlphaFoldDB" id="A0A0D3J2F3"/>
<evidence type="ECO:0000256" key="3">
    <source>
        <dbReference type="ARBA" id="ARBA00023235"/>
    </source>
</evidence>
<dbReference type="PIRSF" id="PIRSF037016">
    <property type="entry name" value="Pseudouridin_synth_euk_prd"/>
    <property type="match status" value="1"/>
</dbReference>
<dbReference type="PROSITE" id="PS01268">
    <property type="entry name" value="UPF0024"/>
    <property type="match status" value="1"/>
</dbReference>
<dbReference type="InterPro" id="IPR011760">
    <property type="entry name" value="PsdUridine_synth_TruD_insert"/>
</dbReference>
<protein>
    <recommendedName>
        <fullName evidence="5">TRUD domain-containing protein</fullName>
    </recommendedName>
</protein>
<evidence type="ECO:0000256" key="4">
    <source>
        <dbReference type="SAM" id="MobiDB-lite"/>
    </source>
</evidence>
<dbReference type="InterPro" id="IPR001656">
    <property type="entry name" value="PsdUridine_synth_TruD"/>
</dbReference>
<evidence type="ECO:0000259" key="5">
    <source>
        <dbReference type="PROSITE" id="PS50984"/>
    </source>
</evidence>
<dbReference type="GO" id="GO:0009982">
    <property type="term" value="F:pseudouridine synthase activity"/>
    <property type="evidence" value="ECO:0007669"/>
    <property type="project" value="InterPro"/>
</dbReference>
<evidence type="ECO:0000256" key="2">
    <source>
        <dbReference type="ARBA" id="ARBA00022694"/>
    </source>
</evidence>
<organism evidence="6 7">
    <name type="scientific">Emiliania huxleyi (strain CCMP1516)</name>
    <dbReference type="NCBI Taxonomy" id="280463"/>
    <lineage>
        <taxon>Eukaryota</taxon>
        <taxon>Haptista</taxon>
        <taxon>Haptophyta</taxon>
        <taxon>Prymnesiophyceae</taxon>
        <taxon>Isochrysidales</taxon>
        <taxon>Noelaerhabdaceae</taxon>
        <taxon>Emiliania</taxon>
    </lineage>
</organism>
<keyword evidence="3" id="KW-0413">Isomerase</keyword>
<keyword evidence="2" id="KW-0819">tRNA processing</keyword>
<dbReference type="Pfam" id="PF01142">
    <property type="entry name" value="TruD"/>
    <property type="match status" value="3"/>
</dbReference>
<dbReference type="PROSITE" id="PS50984">
    <property type="entry name" value="TRUD"/>
    <property type="match status" value="1"/>
</dbReference>
<dbReference type="PANTHER" id="PTHR13326:SF21">
    <property type="entry name" value="PSEUDOURIDYLATE SYNTHASE PUS7L"/>
    <property type="match status" value="1"/>
</dbReference>
<dbReference type="GeneID" id="17263837"/>
<sequence length="486" mass="53605">MRTVTSEASVGITETCTPGPGFRAATKQRYSDFIVNEVRLSGEPVHLASLPAAVAQKAAEEEELPPPAEAVEELAELLGEGPAAAVLRLDTHERDAARARVEARARKRQKGGGRGGGSAGSHRYLEFTLYKENRDTLHAILQLAQSLHVSQNLFTFAGTKDRRAVTAQRVSAFRLPASKIEQLMARKPFGDSLVASDCTNVQAALEGLRTHGFPNYFGLQRFGANVDAATHEVGAALLRADYPQALRQLDEGDAVAALRLLPRRPSVARQLLEGLRDSGSSNVLAALSRLPKNLRSMYLHALQSWVWNHAASERLRRYGCEAAPHVVTAEEAAARTYSIEDVVLPLPGTKVVMPQNELAEVYTELLARQRLEPASFHHKVKEMVMPGAYRRLVQRPRDLSWQYFRYTDPRVPLARTDLARLRGDPEPQGVADGPRLAVVLRFTLPPSTYATMLLRELTKQSTDLTHQLELNQPHVAPTSAEHAKEE</sequence>
<evidence type="ECO:0000313" key="7">
    <source>
        <dbReference type="Proteomes" id="UP000013827"/>
    </source>
</evidence>
<dbReference type="GO" id="GO:0005634">
    <property type="term" value="C:nucleus"/>
    <property type="evidence" value="ECO:0007669"/>
    <property type="project" value="TreeGrafter"/>
</dbReference>
<dbReference type="Proteomes" id="UP000013827">
    <property type="component" value="Unassembled WGS sequence"/>
</dbReference>
<feature type="region of interest" description="Disordered" evidence="4">
    <location>
        <begin position="100"/>
        <end position="120"/>
    </location>
</feature>
<dbReference type="eggNOG" id="KOG2339">
    <property type="taxonomic scope" value="Eukaryota"/>
</dbReference>
<reference evidence="6" key="2">
    <citation type="submission" date="2024-10" db="UniProtKB">
        <authorList>
            <consortium name="EnsemblProtists"/>
        </authorList>
    </citation>
    <scope>IDENTIFICATION</scope>
</reference>
<dbReference type="EnsemblProtists" id="EOD17688">
    <property type="protein sequence ID" value="EOD17688"/>
    <property type="gene ID" value="EMIHUDRAFT_243837"/>
</dbReference>
<evidence type="ECO:0000256" key="1">
    <source>
        <dbReference type="ARBA" id="ARBA00007953"/>
    </source>
</evidence>
<dbReference type="SUPFAM" id="SSF55120">
    <property type="entry name" value="Pseudouridine synthase"/>
    <property type="match status" value="1"/>
</dbReference>
<evidence type="ECO:0000313" key="6">
    <source>
        <dbReference type="EnsemblProtists" id="EOD17688"/>
    </source>
</evidence>
<dbReference type="Gene3D" id="3.30.2350.20">
    <property type="entry name" value="TruD, catalytic domain"/>
    <property type="match status" value="3"/>
</dbReference>
<dbReference type="InterPro" id="IPR042214">
    <property type="entry name" value="TruD_catalytic"/>
</dbReference>